<evidence type="ECO:0000313" key="8">
    <source>
        <dbReference type="Proteomes" id="UP001168537"/>
    </source>
</evidence>
<sequence>MTELGNDAVAVAALTIYAVYLGVGFGLRTWVQWRRTGDTGWRGISGRFGSPEWWAGVLFTVALVAGVLGPIAALLGLDPVAALDAAPVQLLGVAAAVAGIAATFATQLAMGTSWRIGVDESERTDLVTTGPFALGRNPIFTAMATTGLGLALMVPNLVALLGFILLLVALQLQVRVVEEPYLVRTHGQSYAAYAATVGRFVPGLGRLTPEPSNHPATNPATNPADGSTDRPATTERVA</sequence>
<keyword evidence="7" id="KW-0808">Transferase</keyword>
<dbReference type="EMBL" id="JAUHJR010000002">
    <property type="protein sequence ID" value="MDN4160974.1"/>
    <property type="molecule type" value="Genomic_DNA"/>
</dbReference>
<name>A0ABT8ESA6_9ACTN</name>
<reference evidence="7" key="1">
    <citation type="submission" date="2023-06" db="EMBL/GenBank/DDBJ databases">
        <title>Draft genome sequence of Nocardioides sp. SOB72.</title>
        <authorList>
            <person name="Zhang G."/>
        </authorList>
    </citation>
    <scope>NUCLEOTIDE SEQUENCE</scope>
    <source>
        <strain evidence="7">SOB72</strain>
    </source>
</reference>
<keyword evidence="7" id="KW-0489">Methyltransferase</keyword>
<dbReference type="EC" id="2.1.1.334" evidence="7"/>
<feature type="transmembrane region" description="Helical" evidence="6">
    <location>
        <begin position="88"/>
        <end position="110"/>
    </location>
</feature>
<keyword evidence="2 6" id="KW-0812">Transmembrane</keyword>
<feature type="region of interest" description="Disordered" evidence="5">
    <location>
        <begin position="204"/>
        <end position="238"/>
    </location>
</feature>
<evidence type="ECO:0000256" key="2">
    <source>
        <dbReference type="ARBA" id="ARBA00022692"/>
    </source>
</evidence>
<comment type="subcellular location">
    <subcellularLocation>
        <location evidence="1">Endomembrane system</location>
        <topology evidence="1">Multi-pass membrane protein</topology>
    </subcellularLocation>
</comment>
<evidence type="ECO:0000256" key="5">
    <source>
        <dbReference type="SAM" id="MobiDB-lite"/>
    </source>
</evidence>
<dbReference type="PANTHER" id="PTHR43847">
    <property type="entry name" value="BLL3993 PROTEIN"/>
    <property type="match status" value="1"/>
</dbReference>
<dbReference type="PANTHER" id="PTHR43847:SF1">
    <property type="entry name" value="BLL3993 PROTEIN"/>
    <property type="match status" value="1"/>
</dbReference>
<proteinExistence type="predicted"/>
<accession>A0ABT8ESA6</accession>
<dbReference type="InterPro" id="IPR007318">
    <property type="entry name" value="Phopholipid_MeTrfase"/>
</dbReference>
<feature type="compositionally biased region" description="Polar residues" evidence="5">
    <location>
        <begin position="210"/>
        <end position="225"/>
    </location>
</feature>
<evidence type="ECO:0000313" key="7">
    <source>
        <dbReference type="EMBL" id="MDN4160974.1"/>
    </source>
</evidence>
<keyword evidence="3 6" id="KW-1133">Transmembrane helix</keyword>
<keyword evidence="8" id="KW-1185">Reference proteome</keyword>
<dbReference type="Proteomes" id="UP001168537">
    <property type="component" value="Unassembled WGS sequence"/>
</dbReference>
<gene>
    <name evidence="7" type="ORF">QWY29_06365</name>
</gene>
<feature type="transmembrane region" description="Helical" evidence="6">
    <location>
        <begin position="53"/>
        <end position="76"/>
    </location>
</feature>
<dbReference type="Gene3D" id="1.20.120.1630">
    <property type="match status" value="1"/>
</dbReference>
<organism evidence="7 8">
    <name type="scientific">Nocardioides abyssi</name>
    <dbReference type="NCBI Taxonomy" id="3058370"/>
    <lineage>
        <taxon>Bacteria</taxon>
        <taxon>Bacillati</taxon>
        <taxon>Actinomycetota</taxon>
        <taxon>Actinomycetes</taxon>
        <taxon>Propionibacteriales</taxon>
        <taxon>Nocardioidaceae</taxon>
        <taxon>Nocardioides</taxon>
    </lineage>
</organism>
<comment type="caution">
    <text evidence="7">The sequence shown here is derived from an EMBL/GenBank/DDBJ whole genome shotgun (WGS) entry which is preliminary data.</text>
</comment>
<protein>
    <submittedName>
        <fullName evidence="7">Isoprenylcysteine carboxylmethyltransferase family protein</fullName>
        <ecNumber evidence="7">2.1.1.100</ecNumber>
        <ecNumber evidence="7">2.1.1.334</ecNumber>
    </submittedName>
</protein>
<dbReference type="GO" id="GO:0032259">
    <property type="term" value="P:methylation"/>
    <property type="evidence" value="ECO:0007669"/>
    <property type="project" value="UniProtKB-KW"/>
</dbReference>
<dbReference type="GO" id="GO:0004671">
    <property type="term" value="F:protein C-terminal S-isoprenylcysteine carboxyl O-methyltransferase activity"/>
    <property type="evidence" value="ECO:0007669"/>
    <property type="project" value="UniProtKB-EC"/>
</dbReference>
<dbReference type="RefSeq" id="WP_300959859.1">
    <property type="nucleotide sequence ID" value="NZ_JAUHJR010000002.1"/>
</dbReference>
<evidence type="ECO:0000256" key="4">
    <source>
        <dbReference type="ARBA" id="ARBA00023136"/>
    </source>
</evidence>
<dbReference type="InterPro" id="IPR052527">
    <property type="entry name" value="Metal_cation-efflux_comp"/>
</dbReference>
<evidence type="ECO:0000256" key="3">
    <source>
        <dbReference type="ARBA" id="ARBA00022989"/>
    </source>
</evidence>
<evidence type="ECO:0000256" key="6">
    <source>
        <dbReference type="SAM" id="Phobius"/>
    </source>
</evidence>
<keyword evidence="4 6" id="KW-0472">Membrane</keyword>
<feature type="transmembrane region" description="Helical" evidence="6">
    <location>
        <begin position="148"/>
        <end position="170"/>
    </location>
</feature>
<dbReference type="Pfam" id="PF04191">
    <property type="entry name" value="PEMT"/>
    <property type="match status" value="1"/>
</dbReference>
<dbReference type="EC" id="2.1.1.100" evidence="7"/>
<feature type="transmembrane region" description="Helical" evidence="6">
    <location>
        <begin position="12"/>
        <end position="33"/>
    </location>
</feature>
<evidence type="ECO:0000256" key="1">
    <source>
        <dbReference type="ARBA" id="ARBA00004127"/>
    </source>
</evidence>